<feature type="region of interest" description="Disordered" evidence="1">
    <location>
        <begin position="244"/>
        <end position="299"/>
    </location>
</feature>
<dbReference type="Pfam" id="PF13516">
    <property type="entry name" value="LRR_6"/>
    <property type="match status" value="1"/>
</dbReference>
<dbReference type="GO" id="GO:0005509">
    <property type="term" value="F:calcium ion binding"/>
    <property type="evidence" value="ECO:0007669"/>
    <property type="project" value="InterPro"/>
</dbReference>
<evidence type="ECO:0000259" key="2">
    <source>
        <dbReference type="PROSITE" id="PS50222"/>
    </source>
</evidence>
<evidence type="ECO:0000313" key="3">
    <source>
        <dbReference type="EMBL" id="CAD8466751.1"/>
    </source>
</evidence>
<dbReference type="CDD" id="cd00051">
    <property type="entry name" value="EFh"/>
    <property type="match status" value="1"/>
</dbReference>
<dbReference type="InterPro" id="IPR011992">
    <property type="entry name" value="EF-hand-dom_pair"/>
</dbReference>
<feature type="domain" description="EF-hand" evidence="2">
    <location>
        <begin position="135"/>
        <end position="170"/>
    </location>
</feature>
<dbReference type="InterPro" id="IPR002048">
    <property type="entry name" value="EF_hand_dom"/>
</dbReference>
<feature type="compositionally biased region" description="Polar residues" evidence="1">
    <location>
        <begin position="74"/>
        <end position="91"/>
    </location>
</feature>
<dbReference type="Gene3D" id="3.80.10.10">
    <property type="entry name" value="Ribonuclease Inhibitor"/>
    <property type="match status" value="1"/>
</dbReference>
<feature type="compositionally biased region" description="Basic and acidic residues" evidence="1">
    <location>
        <begin position="50"/>
        <end position="72"/>
    </location>
</feature>
<dbReference type="SMART" id="SM00368">
    <property type="entry name" value="LRR_RI"/>
    <property type="match status" value="5"/>
</dbReference>
<sequence length="558" mass="60946">MQGKREKPRVWRNNGISRMEQIPRSPRSIFNREYRQENIELLEVEEDENCKEQGNRDREHRRHGQLELHDVVDESSSTPQAAERPASTSQLPLRPCPQEGKTTPNLKAASLPPSTPHQQLDHPVAIEQIKQALSQKFKSARKAFAFFDLKGAGKISPKEFKSGLDELGVSMDSSSLKEIYKRTVRNGFIHSSEFLSVFSWEIRTDSDATSGANVPGAKKLLEKSNKTQNIVDQRYRQVYETSAHQALGKSASQPQRLGAEKNPLSSSSKPRTKARTSTRSKGIAAQHTGSKSTEKQDDNSSLLFEANQVLKLRGVTLGSKEARDVIVRLQNDRALVVLDISDSSISVSAADIITKALVSDTKLSGRISSIIMSRSPAGDQVAEKMWSCLSNTNVAALDLQSTLLSPFSGASLAKALNQGNMLSHLHLGGNSLLSTGVEALAPSLPHAAKLECLHLEGNGIDDNGAKALSQVLGRTRITHLYLANNEISNIGAAILLEVIKNRDSTPQPISRIDLSHNPIPDSDREFLSLESGGKFLFGSSAKSPLISYPAGDQLAQCR</sequence>
<dbReference type="Gene3D" id="1.10.238.10">
    <property type="entry name" value="EF-hand"/>
    <property type="match status" value="1"/>
</dbReference>
<dbReference type="PANTHER" id="PTHR24114">
    <property type="entry name" value="LEUCINE RICH REPEAT FAMILY PROTEIN"/>
    <property type="match status" value="1"/>
</dbReference>
<dbReference type="SUPFAM" id="SSF47473">
    <property type="entry name" value="EF-hand"/>
    <property type="match status" value="1"/>
</dbReference>
<dbReference type="InterPro" id="IPR052394">
    <property type="entry name" value="LRR-containing"/>
</dbReference>
<reference evidence="3" key="1">
    <citation type="submission" date="2021-01" db="EMBL/GenBank/DDBJ databases">
        <authorList>
            <person name="Corre E."/>
            <person name="Pelletier E."/>
            <person name="Niang G."/>
            <person name="Scheremetjew M."/>
            <person name="Finn R."/>
            <person name="Kale V."/>
            <person name="Holt S."/>
            <person name="Cochrane G."/>
            <person name="Meng A."/>
            <person name="Brown T."/>
            <person name="Cohen L."/>
        </authorList>
    </citation>
    <scope>NUCLEOTIDE SEQUENCE</scope>
    <source>
        <strain evidence="3">CCMP325</strain>
    </source>
</reference>
<feature type="compositionally biased region" description="Polar residues" evidence="1">
    <location>
        <begin position="244"/>
        <end position="255"/>
    </location>
</feature>
<dbReference type="InterPro" id="IPR001611">
    <property type="entry name" value="Leu-rich_rpt"/>
</dbReference>
<dbReference type="PROSITE" id="PS50222">
    <property type="entry name" value="EF_HAND_2"/>
    <property type="match status" value="1"/>
</dbReference>
<proteinExistence type="predicted"/>
<dbReference type="AlphaFoldDB" id="A0A7S0DYY3"/>
<dbReference type="PANTHER" id="PTHR24114:SF2">
    <property type="entry name" value="F-BOX DOMAIN-CONTAINING PROTEIN-RELATED"/>
    <property type="match status" value="1"/>
</dbReference>
<dbReference type="EMBL" id="HBEO01001384">
    <property type="protein sequence ID" value="CAD8466751.1"/>
    <property type="molecule type" value="Transcribed_RNA"/>
</dbReference>
<accession>A0A7S0DYY3</accession>
<evidence type="ECO:0000256" key="1">
    <source>
        <dbReference type="SAM" id="MobiDB-lite"/>
    </source>
</evidence>
<dbReference type="InterPro" id="IPR032675">
    <property type="entry name" value="LRR_dom_sf"/>
</dbReference>
<feature type="region of interest" description="Disordered" evidence="1">
    <location>
        <begin position="1"/>
        <end position="24"/>
    </location>
</feature>
<protein>
    <recommendedName>
        <fullName evidence="2">EF-hand domain-containing protein</fullName>
    </recommendedName>
</protein>
<feature type="region of interest" description="Disordered" evidence="1">
    <location>
        <begin position="44"/>
        <end position="119"/>
    </location>
</feature>
<gene>
    <name evidence="3" type="ORF">HPHI1048_LOCUS976</name>
</gene>
<dbReference type="SUPFAM" id="SSF52047">
    <property type="entry name" value="RNI-like"/>
    <property type="match status" value="1"/>
</dbReference>
<name>A0A7S0DYY3_9CRYP</name>
<organism evidence="3">
    <name type="scientific">Hanusia phi</name>
    <dbReference type="NCBI Taxonomy" id="3032"/>
    <lineage>
        <taxon>Eukaryota</taxon>
        <taxon>Cryptophyceae</taxon>
        <taxon>Pyrenomonadales</taxon>
        <taxon>Geminigeraceae</taxon>
        <taxon>Hanusia</taxon>
    </lineage>
</organism>